<evidence type="ECO:0000313" key="2">
    <source>
        <dbReference type="EMBL" id="KAI5316820.1"/>
    </source>
</evidence>
<accession>A0AAD4V1K8</accession>
<reference evidence="2 3" key="1">
    <citation type="journal article" date="2022" name="G3 (Bethesda)">
        <title>Whole-genome sequence and methylome profiling of the almond [Prunus dulcis (Mill.) D.A. Webb] cultivar 'Nonpareil'.</title>
        <authorList>
            <person name="D'Amico-Willman K.M."/>
            <person name="Ouma W.Z."/>
            <person name="Meulia T."/>
            <person name="Sideli G.M."/>
            <person name="Gradziel T.M."/>
            <person name="Fresnedo-Ramirez J."/>
        </authorList>
    </citation>
    <scope>NUCLEOTIDE SEQUENCE [LARGE SCALE GENOMIC DNA]</scope>
    <source>
        <strain evidence="2">Clone GOH B32 T37-40</strain>
    </source>
</reference>
<dbReference type="AlphaFoldDB" id="A0AAD4V1K8"/>
<evidence type="ECO:0000256" key="1">
    <source>
        <dbReference type="SAM" id="MobiDB-lite"/>
    </source>
</evidence>
<dbReference type="Proteomes" id="UP001054821">
    <property type="component" value="Chromosome 7"/>
</dbReference>
<keyword evidence="3" id="KW-1185">Reference proteome</keyword>
<feature type="compositionally biased region" description="Basic and acidic residues" evidence="1">
    <location>
        <begin position="35"/>
        <end position="57"/>
    </location>
</feature>
<comment type="caution">
    <text evidence="2">The sequence shown here is derived from an EMBL/GenBank/DDBJ whole genome shotgun (WGS) entry which is preliminary data.</text>
</comment>
<sequence length="81" mass="9153">MADHGGRSSAKFQFENRIVYATNRSIPTQPSARTCRGDEFPYLDRQKWRPEEGDRSRRSFGRKSPFSGGWSGGRSRGRAGS</sequence>
<evidence type="ECO:0000313" key="3">
    <source>
        <dbReference type="Proteomes" id="UP001054821"/>
    </source>
</evidence>
<feature type="compositionally biased region" description="Gly residues" evidence="1">
    <location>
        <begin position="69"/>
        <end position="81"/>
    </location>
</feature>
<feature type="region of interest" description="Disordered" evidence="1">
    <location>
        <begin position="25"/>
        <end position="81"/>
    </location>
</feature>
<proteinExistence type="predicted"/>
<gene>
    <name evidence="2" type="ORF">L3X38_036527</name>
</gene>
<dbReference type="EMBL" id="JAJFAZ020000007">
    <property type="protein sequence ID" value="KAI5316820.1"/>
    <property type="molecule type" value="Genomic_DNA"/>
</dbReference>
<protein>
    <submittedName>
        <fullName evidence="2">Uncharacterized protein</fullName>
    </submittedName>
</protein>
<organism evidence="2 3">
    <name type="scientific">Prunus dulcis</name>
    <name type="common">Almond</name>
    <name type="synonym">Amygdalus dulcis</name>
    <dbReference type="NCBI Taxonomy" id="3755"/>
    <lineage>
        <taxon>Eukaryota</taxon>
        <taxon>Viridiplantae</taxon>
        <taxon>Streptophyta</taxon>
        <taxon>Embryophyta</taxon>
        <taxon>Tracheophyta</taxon>
        <taxon>Spermatophyta</taxon>
        <taxon>Magnoliopsida</taxon>
        <taxon>eudicotyledons</taxon>
        <taxon>Gunneridae</taxon>
        <taxon>Pentapetalae</taxon>
        <taxon>rosids</taxon>
        <taxon>fabids</taxon>
        <taxon>Rosales</taxon>
        <taxon>Rosaceae</taxon>
        <taxon>Amygdaloideae</taxon>
        <taxon>Amygdaleae</taxon>
        <taxon>Prunus</taxon>
    </lineage>
</organism>
<name>A0AAD4V1K8_PRUDU</name>